<dbReference type="InterPro" id="IPR008983">
    <property type="entry name" value="Tumour_necrosis_fac-like_dom"/>
</dbReference>
<keyword evidence="3" id="KW-0372">Hormone</keyword>
<evidence type="ECO:0000313" key="12">
    <source>
        <dbReference type="Proteomes" id="UP000694580"/>
    </source>
</evidence>
<name>A0A8C4AYX1_9TELE</name>
<feature type="domain" description="C1q" evidence="10">
    <location>
        <begin position="130"/>
        <end position="285"/>
    </location>
</feature>
<reference evidence="11" key="2">
    <citation type="submission" date="2025-05" db="UniProtKB">
        <authorList>
            <consortium name="Ensembl"/>
        </authorList>
    </citation>
    <scope>IDENTIFICATION</scope>
</reference>
<comment type="similarity">
    <text evidence="7">Belongs to the adipolin/erythroferrone family.</text>
</comment>
<dbReference type="OrthoDB" id="6360045at2759"/>
<sequence>MKLRRMVALEGWSLLLLILTTCGVQSNESTEEGDTHTSTDNPETASHASISPRSSWLLFRQNSNKGENRRSRPSKRTSKHGLPGPPGPPGPQGPPGPPGPLFSQQEAILQEFQLQLNELLGGQCVVCEQRPRVATAFQSRLDQGVSIQRRSLQELQPFRMPSDSELFQQRGHNFNSSSGRYDAPVSGFYQLTASLQMELTDGQRRGQPRPRDSVRASICIESLCLSNVSLEAMTGVGTTGVFSIMLTGTLYLQEGEYVSVFIDNGTGSALTVLKDSLFTGVLLGV</sequence>
<dbReference type="SUPFAM" id="SSF49842">
    <property type="entry name" value="TNF-like"/>
    <property type="match status" value="1"/>
</dbReference>
<dbReference type="GeneTree" id="ENSGT00940000162100"/>
<feature type="signal peptide" evidence="9">
    <location>
        <begin position="1"/>
        <end position="23"/>
    </location>
</feature>
<organism evidence="11 12">
    <name type="scientific">Denticeps clupeoides</name>
    <name type="common">denticle herring</name>
    <dbReference type="NCBI Taxonomy" id="299321"/>
    <lineage>
        <taxon>Eukaryota</taxon>
        <taxon>Metazoa</taxon>
        <taxon>Chordata</taxon>
        <taxon>Craniata</taxon>
        <taxon>Vertebrata</taxon>
        <taxon>Euteleostomi</taxon>
        <taxon>Actinopterygii</taxon>
        <taxon>Neopterygii</taxon>
        <taxon>Teleostei</taxon>
        <taxon>Clupei</taxon>
        <taxon>Clupeiformes</taxon>
        <taxon>Denticipitoidei</taxon>
        <taxon>Denticipitidae</taxon>
        <taxon>Denticeps</taxon>
    </lineage>
</organism>
<gene>
    <name evidence="11" type="primary">LOC114787637</name>
</gene>
<dbReference type="Gene3D" id="1.20.5.320">
    <property type="entry name" value="6-Phosphogluconate Dehydrogenase, domain 3"/>
    <property type="match status" value="1"/>
</dbReference>
<dbReference type="Ensembl" id="ENSDCDT00010065600.1">
    <property type="protein sequence ID" value="ENSDCDP00010055006.1"/>
    <property type="gene ID" value="ENSDCDG00010031644.1"/>
</dbReference>
<dbReference type="Ensembl" id="ENSDCDT00010065612.1">
    <property type="protein sequence ID" value="ENSDCDP00010055018.1"/>
    <property type="gene ID" value="ENSDCDG00010031644.1"/>
</dbReference>
<evidence type="ECO:0000256" key="4">
    <source>
        <dbReference type="ARBA" id="ARBA00022729"/>
    </source>
</evidence>
<evidence type="ECO:0000313" key="11">
    <source>
        <dbReference type="Ensembl" id="ENSDCDP00010055006.1"/>
    </source>
</evidence>
<dbReference type="InterPro" id="IPR001073">
    <property type="entry name" value="C1q_dom"/>
</dbReference>
<feature type="region of interest" description="Disordered" evidence="8">
    <location>
        <begin position="26"/>
        <end position="102"/>
    </location>
</feature>
<feature type="chain" id="PRO_5044680189" description="C1q domain-containing protein" evidence="9">
    <location>
        <begin position="24"/>
        <end position="285"/>
    </location>
</feature>
<keyword evidence="12" id="KW-1185">Reference proteome</keyword>
<evidence type="ECO:0000256" key="7">
    <source>
        <dbReference type="ARBA" id="ARBA00038198"/>
    </source>
</evidence>
<reference evidence="11 12" key="1">
    <citation type="submission" date="2020-06" db="EMBL/GenBank/DDBJ databases">
        <authorList>
            <consortium name="Wellcome Sanger Institute Data Sharing"/>
        </authorList>
    </citation>
    <scope>NUCLEOTIDE SEQUENCE [LARGE SCALE GENOMIC DNA]</scope>
</reference>
<dbReference type="Proteomes" id="UP000694580">
    <property type="component" value="Chromosome 4"/>
</dbReference>
<dbReference type="PANTHER" id="PTHR24019">
    <property type="entry name" value="ADIPOLIN"/>
    <property type="match status" value="1"/>
</dbReference>
<evidence type="ECO:0000256" key="3">
    <source>
        <dbReference type="ARBA" id="ARBA00022702"/>
    </source>
</evidence>
<keyword evidence="2" id="KW-0964">Secreted</keyword>
<feature type="compositionally biased region" description="Polar residues" evidence="8">
    <location>
        <begin position="36"/>
        <end position="65"/>
    </location>
</feature>
<evidence type="ECO:0000256" key="9">
    <source>
        <dbReference type="SAM" id="SignalP"/>
    </source>
</evidence>
<dbReference type="GO" id="GO:0005179">
    <property type="term" value="F:hormone activity"/>
    <property type="evidence" value="ECO:0007669"/>
    <property type="project" value="UniProtKB-KW"/>
</dbReference>
<comment type="subcellular location">
    <subcellularLocation>
        <location evidence="1">Secreted</location>
    </subcellularLocation>
</comment>
<evidence type="ECO:0000256" key="1">
    <source>
        <dbReference type="ARBA" id="ARBA00004613"/>
    </source>
</evidence>
<dbReference type="PROSITE" id="PS50871">
    <property type="entry name" value="C1Q"/>
    <property type="match status" value="1"/>
</dbReference>
<accession>A0A8C4AYX1</accession>
<evidence type="ECO:0000256" key="6">
    <source>
        <dbReference type="ARBA" id="ARBA00023180"/>
    </source>
</evidence>
<evidence type="ECO:0000256" key="8">
    <source>
        <dbReference type="SAM" id="MobiDB-lite"/>
    </source>
</evidence>
<dbReference type="RefSeq" id="XP_028831212.1">
    <property type="nucleotide sequence ID" value="XM_028975379.1"/>
</dbReference>
<dbReference type="PANTHER" id="PTHR24019:SF13">
    <property type="entry name" value="ERYTHROFERRONE"/>
    <property type="match status" value="1"/>
</dbReference>
<proteinExistence type="inferred from homology"/>
<dbReference type="InterPro" id="IPR052136">
    <property type="entry name" value="Adipolin/Erythroferrone-rel"/>
</dbReference>
<protein>
    <recommendedName>
        <fullName evidence="10">C1q domain-containing protein</fullName>
    </recommendedName>
</protein>
<evidence type="ECO:0000256" key="5">
    <source>
        <dbReference type="ARBA" id="ARBA00023157"/>
    </source>
</evidence>
<keyword evidence="6" id="KW-0325">Glycoprotein</keyword>
<dbReference type="GeneID" id="114787637"/>
<keyword evidence="5" id="KW-1015">Disulfide bond</keyword>
<dbReference type="Gene3D" id="2.60.120.40">
    <property type="match status" value="1"/>
</dbReference>
<dbReference type="Ensembl" id="ENSDCDT00010065616.1">
    <property type="protein sequence ID" value="ENSDCDP00010055022.1"/>
    <property type="gene ID" value="ENSDCDG00010031644.1"/>
</dbReference>
<dbReference type="AlphaFoldDB" id="A0A8C4AYX1"/>
<feature type="compositionally biased region" description="Pro residues" evidence="8">
    <location>
        <begin position="83"/>
        <end position="100"/>
    </location>
</feature>
<keyword evidence="4 9" id="KW-0732">Signal</keyword>
<dbReference type="GO" id="GO:0005615">
    <property type="term" value="C:extracellular space"/>
    <property type="evidence" value="ECO:0007669"/>
    <property type="project" value="TreeGrafter"/>
</dbReference>
<evidence type="ECO:0000256" key="2">
    <source>
        <dbReference type="ARBA" id="ARBA00022525"/>
    </source>
</evidence>
<evidence type="ECO:0000259" key="10">
    <source>
        <dbReference type="PROSITE" id="PS50871"/>
    </source>
</evidence>